<evidence type="ECO:0000256" key="4">
    <source>
        <dbReference type="ARBA" id="ARBA00022692"/>
    </source>
</evidence>
<keyword evidence="5 12" id="KW-0732">Signal</keyword>
<feature type="domain" description="TonB-dependent receptor-like beta-barrel" evidence="13">
    <location>
        <begin position="362"/>
        <end position="925"/>
    </location>
</feature>
<keyword evidence="7 9" id="KW-0472">Membrane</keyword>
<keyword evidence="4 9" id="KW-0812">Transmembrane</keyword>
<dbReference type="Pfam" id="PF07715">
    <property type="entry name" value="Plug"/>
    <property type="match status" value="1"/>
</dbReference>
<dbReference type="PROSITE" id="PS52016">
    <property type="entry name" value="TONB_DEPENDENT_REC_3"/>
    <property type="match status" value="1"/>
</dbReference>
<feature type="short sequence motif" description="TonB box" evidence="10">
    <location>
        <begin position="50"/>
        <end position="56"/>
    </location>
</feature>
<keyword evidence="6 10" id="KW-0798">TonB box</keyword>
<dbReference type="GO" id="GO:0009279">
    <property type="term" value="C:cell outer membrane"/>
    <property type="evidence" value="ECO:0007669"/>
    <property type="project" value="UniProtKB-SubCell"/>
</dbReference>
<evidence type="ECO:0000256" key="11">
    <source>
        <dbReference type="RuleBase" id="RU003357"/>
    </source>
</evidence>
<dbReference type="SUPFAM" id="SSF56935">
    <property type="entry name" value="Porins"/>
    <property type="match status" value="1"/>
</dbReference>
<dbReference type="Pfam" id="PF00593">
    <property type="entry name" value="TonB_dep_Rec_b-barrel"/>
    <property type="match status" value="1"/>
</dbReference>
<evidence type="ECO:0000256" key="7">
    <source>
        <dbReference type="ARBA" id="ARBA00023136"/>
    </source>
</evidence>
<evidence type="ECO:0000256" key="1">
    <source>
        <dbReference type="ARBA" id="ARBA00004571"/>
    </source>
</evidence>
<evidence type="ECO:0000256" key="12">
    <source>
        <dbReference type="SAM" id="SignalP"/>
    </source>
</evidence>
<evidence type="ECO:0000256" key="8">
    <source>
        <dbReference type="ARBA" id="ARBA00023237"/>
    </source>
</evidence>
<evidence type="ECO:0000256" key="6">
    <source>
        <dbReference type="ARBA" id="ARBA00023077"/>
    </source>
</evidence>
<evidence type="ECO:0000256" key="5">
    <source>
        <dbReference type="ARBA" id="ARBA00022729"/>
    </source>
</evidence>
<reference evidence="15 16" key="1">
    <citation type="submission" date="2019-03" db="EMBL/GenBank/DDBJ databases">
        <title>Genomic Encyclopedia of Type Strains, Phase IV (KMG-IV): sequencing the most valuable type-strain genomes for metagenomic binning, comparative biology and taxonomic classification.</title>
        <authorList>
            <person name="Goeker M."/>
        </authorList>
    </citation>
    <scope>NUCLEOTIDE SEQUENCE [LARGE SCALE GENOMIC DNA]</scope>
    <source>
        <strain evidence="15 16">DSM 21667</strain>
    </source>
</reference>
<dbReference type="Gene3D" id="2.170.130.10">
    <property type="entry name" value="TonB-dependent receptor, plug domain"/>
    <property type="match status" value="1"/>
</dbReference>
<keyword evidence="16" id="KW-1185">Reference proteome</keyword>
<evidence type="ECO:0000256" key="9">
    <source>
        <dbReference type="PROSITE-ProRule" id="PRU01360"/>
    </source>
</evidence>
<dbReference type="InterPro" id="IPR036942">
    <property type="entry name" value="Beta-barrel_TonB_sf"/>
</dbReference>
<proteinExistence type="inferred from homology"/>
<accession>A0A4R6Z4T6</accession>
<keyword evidence="15" id="KW-0675">Receptor</keyword>
<evidence type="ECO:0000313" key="15">
    <source>
        <dbReference type="EMBL" id="TDR46690.1"/>
    </source>
</evidence>
<dbReference type="AlphaFoldDB" id="A0A4R6Z4T6"/>
<comment type="caution">
    <text evidence="15">The sequence shown here is derived from an EMBL/GenBank/DDBJ whole genome shotgun (WGS) entry which is preliminary data.</text>
</comment>
<protein>
    <submittedName>
        <fullName evidence="15">TonB-dependent receptor-like protein</fullName>
    </submittedName>
</protein>
<feature type="domain" description="TonB-dependent receptor plug" evidence="14">
    <location>
        <begin position="64"/>
        <end position="173"/>
    </location>
</feature>
<dbReference type="PANTHER" id="PTHR47234:SF2">
    <property type="entry name" value="TONB-DEPENDENT RECEPTOR"/>
    <property type="match status" value="1"/>
</dbReference>
<dbReference type="PROSITE" id="PS00430">
    <property type="entry name" value="TONB_DEPENDENT_REC_1"/>
    <property type="match status" value="1"/>
</dbReference>
<dbReference type="RefSeq" id="WP_133817822.1">
    <property type="nucleotide sequence ID" value="NZ_SNZH01000003.1"/>
</dbReference>
<gene>
    <name evidence="15" type="ORF">DFR29_103226</name>
</gene>
<evidence type="ECO:0000256" key="3">
    <source>
        <dbReference type="ARBA" id="ARBA00022452"/>
    </source>
</evidence>
<dbReference type="EMBL" id="SNZH01000003">
    <property type="protein sequence ID" value="TDR46690.1"/>
    <property type="molecule type" value="Genomic_DNA"/>
</dbReference>
<evidence type="ECO:0000259" key="14">
    <source>
        <dbReference type="Pfam" id="PF07715"/>
    </source>
</evidence>
<name>A0A4R6Z4T6_9GAMM</name>
<evidence type="ECO:0000256" key="10">
    <source>
        <dbReference type="PROSITE-ProRule" id="PRU10143"/>
    </source>
</evidence>
<feature type="chain" id="PRO_5020933387" evidence="12">
    <location>
        <begin position="36"/>
        <end position="964"/>
    </location>
</feature>
<sequence>MFNPLLPRAVRLALTAPSLGAGAVLLGCFALPAAAQQPEAAGAETDKLETIVVTGSRIRRVDLETASPVFVIDKGQIEKTGKLSVGDLLQTTPAIAGGATATNGAVNNGGGTGAATIDLRGLGTARTLILVNGRRLAGPAPDVNAIPINLIERVEVLKDGASAIYGSDAIGGVVNFILRKDYQGIEFAVDYGIADADDGQRKGVTMTMGHTSDKGSLMVGVNYHKQDAVSAADRKFSADALYLSSGSIAAGGSSRTPRGRIFLPDDLIAGFNCPDSAAGSVTRKPGARGNALSDFKCYDPATDAYNFQAVGNLEMTPQERGSLFVVGNYRLSDNVEAYIEAFHNNTRAAFAIAPLPFDARADNVLISANSVYNPFGIDFGRSGTNDSGNAFNLRLEAIGNRRADTRVSTDQINLGLKGGFGNTSWQWDANFTYGHFSQNQVFGGYIFQPNLVNAVGPSFIDAQGVARCGTPDAVIAGCIPVNPFNPTETPEAFRLLEAPYRLSTLYIQREVEANANGELFELPAGVVSLAVGASYRKEYQSFSPDFLVTALPPDFTNCQLAQETCTSPVRGDFNVKEAYGEVFIPILRDVAFAKTLNVTFGTRYSKYSSFGNATNSKFGLEWRPLDDVLVRGTIAEVFRAPTISNLFGAPTSNAPTFRDPCIGVTSPVGANANIDRACQDVARDGSFEGAPNGQITGLISGNPDLRPEKGKAFTWGLVYDPSWLEGLSTSVDVWRFALNDNISALDVNTVALQCFTAGNLCDYMHRFAADGQIFYIDQPTLNLGRLDAKGADFGIKYRLPETALGNFRIGLDATYTAQFNQLILNQAGQPTGSIFAAGKFNRQLGNYARWRALGTLNWELGNFDASWTTRYVHGFELGSLLPGGDSADGQLPNVVVPYGASTYHNLQVGYQIEPINARVELGVDNAFDKQPPILFQNNVTNGNTDPVTFDTVGRYYWARFSIKF</sequence>
<comment type="similarity">
    <text evidence="9 11">Belongs to the TonB-dependent receptor family.</text>
</comment>
<dbReference type="OrthoDB" id="6276154at2"/>
<evidence type="ECO:0000313" key="16">
    <source>
        <dbReference type="Proteomes" id="UP000295293"/>
    </source>
</evidence>
<dbReference type="InterPro" id="IPR037066">
    <property type="entry name" value="Plug_dom_sf"/>
</dbReference>
<dbReference type="InterPro" id="IPR000531">
    <property type="entry name" value="Beta-barrel_TonB"/>
</dbReference>
<organism evidence="15 16">
    <name type="scientific">Tahibacter aquaticus</name>
    <dbReference type="NCBI Taxonomy" id="520092"/>
    <lineage>
        <taxon>Bacteria</taxon>
        <taxon>Pseudomonadati</taxon>
        <taxon>Pseudomonadota</taxon>
        <taxon>Gammaproteobacteria</taxon>
        <taxon>Lysobacterales</taxon>
        <taxon>Rhodanobacteraceae</taxon>
        <taxon>Tahibacter</taxon>
    </lineage>
</organism>
<feature type="signal peptide" evidence="12">
    <location>
        <begin position="1"/>
        <end position="35"/>
    </location>
</feature>
<keyword evidence="2 9" id="KW-0813">Transport</keyword>
<dbReference type="InterPro" id="IPR010916">
    <property type="entry name" value="TonB_box_CS"/>
</dbReference>
<evidence type="ECO:0000259" key="13">
    <source>
        <dbReference type="Pfam" id="PF00593"/>
    </source>
</evidence>
<comment type="subcellular location">
    <subcellularLocation>
        <location evidence="1 9">Cell outer membrane</location>
        <topology evidence="1 9">Multi-pass membrane protein</topology>
    </subcellularLocation>
</comment>
<dbReference type="InterPro" id="IPR039426">
    <property type="entry name" value="TonB-dep_rcpt-like"/>
</dbReference>
<keyword evidence="3 9" id="KW-1134">Transmembrane beta strand</keyword>
<keyword evidence="8 9" id="KW-0998">Cell outer membrane</keyword>
<evidence type="ECO:0000256" key="2">
    <source>
        <dbReference type="ARBA" id="ARBA00022448"/>
    </source>
</evidence>
<dbReference type="InterPro" id="IPR012910">
    <property type="entry name" value="Plug_dom"/>
</dbReference>
<dbReference type="Gene3D" id="2.40.170.20">
    <property type="entry name" value="TonB-dependent receptor, beta-barrel domain"/>
    <property type="match status" value="1"/>
</dbReference>
<dbReference type="Proteomes" id="UP000295293">
    <property type="component" value="Unassembled WGS sequence"/>
</dbReference>
<dbReference type="PANTHER" id="PTHR47234">
    <property type="match status" value="1"/>
</dbReference>